<protein>
    <submittedName>
        <fullName evidence="3">2OG-Fe(II) oxygenase</fullName>
    </submittedName>
</protein>
<keyword evidence="1" id="KW-0479">Metal-binding</keyword>
<keyword evidence="1" id="KW-0560">Oxidoreductase</keyword>
<dbReference type="Pfam" id="PF23169">
    <property type="entry name" value="HalD"/>
    <property type="match status" value="1"/>
</dbReference>
<evidence type="ECO:0000259" key="2">
    <source>
        <dbReference type="PROSITE" id="PS51471"/>
    </source>
</evidence>
<gene>
    <name evidence="3" type="ORF">ACFOGH_08920</name>
</gene>
<dbReference type="Proteomes" id="UP001595547">
    <property type="component" value="Unassembled WGS sequence"/>
</dbReference>
<organism evidence="3 4">
    <name type="scientific">Cypionkella sinensis</name>
    <dbReference type="NCBI Taxonomy" id="1756043"/>
    <lineage>
        <taxon>Bacteria</taxon>
        <taxon>Pseudomonadati</taxon>
        <taxon>Pseudomonadota</taxon>
        <taxon>Alphaproteobacteria</taxon>
        <taxon>Rhodobacterales</taxon>
        <taxon>Paracoccaceae</taxon>
        <taxon>Cypionkella</taxon>
    </lineage>
</organism>
<sequence>MNHLLDLDTYPIDRPDSPEYAALVANCRARLAADGMFDLPGFMRAEVTKAAAEATKPAMATASFRHARKHNIYFRDTVEGLAEDHPALAKVETVNHTLTADQLVGNPVIDLYEWPPFARFLAETMGKDALYRMDDPMARVNVQASRAGEALNWHFDRSEFTTTILLQSPEQGGELEYRSNLRSAEDPNYDGVAALLRGEDPDVKKVKLHPGALNVFRGVNTLHRVVQVQGPTERIVAIFAFFDRPGVIMTAKEQIGFYGRAVAA</sequence>
<dbReference type="Gene3D" id="2.60.120.620">
    <property type="entry name" value="q2cbj1_9rhob like domain"/>
    <property type="match status" value="1"/>
</dbReference>
<keyword evidence="4" id="KW-1185">Reference proteome</keyword>
<proteinExistence type="inferred from homology"/>
<dbReference type="EMBL" id="JBHRTO010000001">
    <property type="protein sequence ID" value="MFC3181106.1"/>
    <property type="molecule type" value="Genomic_DNA"/>
</dbReference>
<comment type="caution">
    <text evidence="3">The sequence shown here is derived from an EMBL/GenBank/DDBJ whole genome shotgun (WGS) entry which is preliminary data.</text>
</comment>
<reference evidence="4" key="1">
    <citation type="journal article" date="2019" name="Int. J. Syst. Evol. Microbiol.">
        <title>The Global Catalogue of Microorganisms (GCM) 10K type strain sequencing project: providing services to taxonomists for standard genome sequencing and annotation.</title>
        <authorList>
            <consortium name="The Broad Institute Genomics Platform"/>
            <consortium name="The Broad Institute Genome Sequencing Center for Infectious Disease"/>
            <person name="Wu L."/>
            <person name="Ma J."/>
        </authorList>
    </citation>
    <scope>NUCLEOTIDE SEQUENCE [LARGE SCALE GENOMIC DNA]</scope>
    <source>
        <strain evidence="4">KCTC 52039</strain>
    </source>
</reference>
<evidence type="ECO:0000256" key="1">
    <source>
        <dbReference type="RuleBase" id="RU003682"/>
    </source>
</evidence>
<keyword evidence="1" id="KW-0408">Iron</keyword>
<evidence type="ECO:0000313" key="4">
    <source>
        <dbReference type="Proteomes" id="UP001595547"/>
    </source>
</evidence>
<dbReference type="PROSITE" id="PS51471">
    <property type="entry name" value="FE2OG_OXY"/>
    <property type="match status" value="1"/>
</dbReference>
<dbReference type="InterPro" id="IPR005123">
    <property type="entry name" value="Oxoglu/Fe-dep_dioxygenase_dom"/>
</dbReference>
<evidence type="ECO:0000313" key="3">
    <source>
        <dbReference type="EMBL" id="MFC3181106.1"/>
    </source>
</evidence>
<dbReference type="RefSeq" id="WP_380072718.1">
    <property type="nucleotide sequence ID" value="NZ_JBHRTO010000001.1"/>
</dbReference>
<dbReference type="InterPro" id="IPR056470">
    <property type="entry name" value="BesD/HalB-like"/>
</dbReference>
<accession>A0ABV7J0E7</accession>
<name>A0ABV7J0E7_9RHOB</name>
<comment type="similarity">
    <text evidence="1">Belongs to the iron/ascorbate-dependent oxidoreductase family.</text>
</comment>
<feature type="domain" description="Fe2OG dioxygenase" evidence="2">
    <location>
        <begin position="121"/>
        <end position="245"/>
    </location>
</feature>